<keyword evidence="2" id="KW-1185">Reference proteome</keyword>
<dbReference type="EMBL" id="QTSX02005107">
    <property type="protein sequence ID" value="KAJ9061008.1"/>
    <property type="molecule type" value="Genomic_DNA"/>
</dbReference>
<proteinExistence type="predicted"/>
<comment type="caution">
    <text evidence="1">The sequence shown here is derived from an EMBL/GenBank/DDBJ whole genome shotgun (WGS) entry which is preliminary data.</text>
</comment>
<name>A0ACC2SF32_9FUNG</name>
<dbReference type="Proteomes" id="UP001165960">
    <property type="component" value="Unassembled WGS sequence"/>
</dbReference>
<protein>
    <submittedName>
        <fullName evidence="1">Uncharacterized protein</fullName>
    </submittedName>
</protein>
<organism evidence="1 2">
    <name type="scientific">Entomophthora muscae</name>
    <dbReference type="NCBI Taxonomy" id="34485"/>
    <lineage>
        <taxon>Eukaryota</taxon>
        <taxon>Fungi</taxon>
        <taxon>Fungi incertae sedis</taxon>
        <taxon>Zoopagomycota</taxon>
        <taxon>Entomophthoromycotina</taxon>
        <taxon>Entomophthoromycetes</taxon>
        <taxon>Entomophthorales</taxon>
        <taxon>Entomophthoraceae</taxon>
        <taxon>Entomophthora</taxon>
    </lineage>
</organism>
<reference evidence="1" key="1">
    <citation type="submission" date="2022-04" db="EMBL/GenBank/DDBJ databases">
        <title>Genome of the entomopathogenic fungus Entomophthora muscae.</title>
        <authorList>
            <person name="Elya C."/>
            <person name="Lovett B.R."/>
            <person name="Lee E."/>
            <person name="Macias A.M."/>
            <person name="Hajek A.E."/>
            <person name="De Bivort B.L."/>
            <person name="Kasson M.T."/>
            <person name="De Fine Licht H.H."/>
            <person name="Stajich J.E."/>
        </authorList>
    </citation>
    <scope>NUCLEOTIDE SEQUENCE</scope>
    <source>
        <strain evidence="1">Berkeley</strain>
    </source>
</reference>
<evidence type="ECO:0000313" key="1">
    <source>
        <dbReference type="EMBL" id="KAJ9061008.1"/>
    </source>
</evidence>
<sequence>MIPTSSNIQDSDLTIKALQHLKPNNLKLVPTQEQLVKFISNKHIAVNLPTPKALDVLTELRLTHELKQFLNGECFLLHNNGPGFKDWIICYSTQQNLMELKRASTWLVDNTFATCPWMFYLNTQTLLVLLEEGRA</sequence>
<gene>
    <name evidence="1" type="ORF">DSO57_1024893</name>
</gene>
<accession>A0ACC2SF32</accession>
<evidence type="ECO:0000313" key="2">
    <source>
        <dbReference type="Proteomes" id="UP001165960"/>
    </source>
</evidence>